<evidence type="ECO:0000313" key="2">
    <source>
        <dbReference type="Proteomes" id="UP001155546"/>
    </source>
</evidence>
<name>A0A9X2WPX7_9GAMM</name>
<reference evidence="1" key="1">
    <citation type="journal article" date="2023" name="Int. J. Syst. Evol. Microbiol.">
        <title>&lt;i&gt;Shewanella septentrionalis&lt;/i&gt; sp. nov. and &lt;i&gt;Shewanella holmiensis&lt;/i&gt; sp. nov., isolated from Baltic Sea water and sediments.</title>
        <authorList>
            <person name="Martin-Rodriguez A.J."/>
            <person name="Thorell K."/>
            <person name="Joffre E."/>
            <person name="Jensie-Markopoulos S."/>
            <person name="Moore E.R.B."/>
            <person name="Sjoling A."/>
        </authorList>
    </citation>
    <scope>NUCLEOTIDE SEQUENCE</scope>
    <source>
        <strain evidence="1">SP1S2-7</strain>
    </source>
</reference>
<organism evidence="1 2">
    <name type="scientific">Shewanella holmiensis</name>
    <dbReference type="NCBI Taxonomy" id="2952222"/>
    <lineage>
        <taxon>Bacteria</taxon>
        <taxon>Pseudomonadati</taxon>
        <taxon>Pseudomonadota</taxon>
        <taxon>Gammaproteobacteria</taxon>
        <taxon>Alteromonadales</taxon>
        <taxon>Shewanellaceae</taxon>
        <taxon>Shewanella</taxon>
    </lineage>
</organism>
<dbReference type="InterPro" id="IPR050772">
    <property type="entry name" value="Hydratase-Decarb/MhpD_sf"/>
</dbReference>
<proteinExistence type="predicted"/>
<dbReference type="InterPro" id="IPR036663">
    <property type="entry name" value="Fumarylacetoacetase_C_sf"/>
</dbReference>
<dbReference type="RefSeq" id="WP_261299712.1">
    <property type="nucleotide sequence ID" value="NZ_JAMTCD010000029.1"/>
</dbReference>
<dbReference type="Proteomes" id="UP001155546">
    <property type="component" value="Unassembled WGS sequence"/>
</dbReference>
<dbReference type="SUPFAM" id="SSF56529">
    <property type="entry name" value="FAH"/>
    <property type="match status" value="1"/>
</dbReference>
<dbReference type="AlphaFoldDB" id="A0A9X2WPX7"/>
<dbReference type="Gene3D" id="3.90.850.10">
    <property type="entry name" value="Fumarylacetoacetase-like, C-terminal domain"/>
    <property type="match status" value="1"/>
</dbReference>
<dbReference type="GO" id="GO:0005737">
    <property type="term" value="C:cytoplasm"/>
    <property type="evidence" value="ECO:0007669"/>
    <property type="project" value="TreeGrafter"/>
</dbReference>
<sequence>MDTQQTMTDLLELLAQHLLVQRSAISPASELVGVKPQCIDDAFAVQQQMIALSNQQIAGWKCLTPLENGQLIFAPILSQAVVEQPNCPITPFANPSGLQALIEPEIAFILGQDFVAHHSYSDEQIDLGISATHMALELIQSRFSCDYAASYFEKLADGLSNQGLYLGPAIDKTLAYQANKINISVSHQGETRIFDGTHPCQSSQAPIYWLINYLTAKGVSLKKGQAIITGSYCGVVKVPMATKVDINYQGLGEIRVRFEQKR</sequence>
<keyword evidence="2" id="KW-1185">Reference proteome</keyword>
<gene>
    <name evidence="1" type="ORF">NE535_16545</name>
</gene>
<dbReference type="EMBL" id="JAMTCD010000029">
    <property type="protein sequence ID" value="MCT7943378.1"/>
    <property type="molecule type" value="Genomic_DNA"/>
</dbReference>
<accession>A0A9X2WPX7</accession>
<dbReference type="PANTHER" id="PTHR30143">
    <property type="entry name" value="ACID HYDRATASE"/>
    <property type="match status" value="1"/>
</dbReference>
<protein>
    <recommendedName>
        <fullName evidence="3">Hydratase</fullName>
    </recommendedName>
</protein>
<evidence type="ECO:0000313" key="1">
    <source>
        <dbReference type="EMBL" id="MCT7943378.1"/>
    </source>
</evidence>
<comment type="caution">
    <text evidence="1">The sequence shown here is derived from an EMBL/GenBank/DDBJ whole genome shotgun (WGS) entry which is preliminary data.</text>
</comment>
<dbReference type="GO" id="GO:0008684">
    <property type="term" value="F:2-oxopent-4-enoate hydratase activity"/>
    <property type="evidence" value="ECO:0007669"/>
    <property type="project" value="TreeGrafter"/>
</dbReference>
<dbReference type="PANTHER" id="PTHR30143:SF0">
    <property type="entry name" value="2-KETO-4-PENTENOATE HYDRATASE"/>
    <property type="match status" value="1"/>
</dbReference>
<evidence type="ECO:0008006" key="3">
    <source>
        <dbReference type="Google" id="ProtNLM"/>
    </source>
</evidence>